<dbReference type="GO" id="GO:0010088">
    <property type="term" value="P:phloem development"/>
    <property type="evidence" value="ECO:0007669"/>
    <property type="project" value="InterPro"/>
</dbReference>
<evidence type="ECO:0000313" key="2">
    <source>
        <dbReference type="Proteomes" id="UP000631114"/>
    </source>
</evidence>
<dbReference type="Proteomes" id="UP000631114">
    <property type="component" value="Unassembled WGS sequence"/>
</dbReference>
<proteinExistence type="predicted"/>
<accession>A0A835M337</accession>
<evidence type="ECO:0000313" key="1">
    <source>
        <dbReference type="EMBL" id="KAF9617305.1"/>
    </source>
</evidence>
<reference evidence="1 2" key="1">
    <citation type="submission" date="2020-10" db="EMBL/GenBank/DDBJ databases">
        <title>The Coptis chinensis genome and diversification of protoberbering-type alkaloids.</title>
        <authorList>
            <person name="Wang B."/>
            <person name="Shu S."/>
            <person name="Song C."/>
            <person name="Liu Y."/>
        </authorList>
    </citation>
    <scope>NUCLEOTIDE SEQUENCE [LARGE SCALE GENOMIC DNA]</scope>
    <source>
        <strain evidence="1">HL-2020</strain>
        <tissue evidence="1">Leaf</tissue>
    </source>
</reference>
<gene>
    <name evidence="1" type="ORF">IFM89_035249</name>
</gene>
<dbReference type="OrthoDB" id="1670392at2759"/>
<name>A0A835M337_9MAGN</name>
<organism evidence="1 2">
    <name type="scientific">Coptis chinensis</name>
    <dbReference type="NCBI Taxonomy" id="261450"/>
    <lineage>
        <taxon>Eukaryota</taxon>
        <taxon>Viridiplantae</taxon>
        <taxon>Streptophyta</taxon>
        <taxon>Embryophyta</taxon>
        <taxon>Tracheophyta</taxon>
        <taxon>Spermatophyta</taxon>
        <taxon>Magnoliopsida</taxon>
        <taxon>Ranunculales</taxon>
        <taxon>Ranunculaceae</taxon>
        <taxon>Coptidoideae</taxon>
        <taxon>Coptis</taxon>
    </lineage>
</organism>
<keyword evidence="2" id="KW-1185">Reference proteome</keyword>
<dbReference type="AlphaFoldDB" id="A0A835M337"/>
<comment type="caution">
    <text evidence="1">The sequence shown here is derived from an EMBL/GenBank/DDBJ whole genome shotgun (WGS) entry which is preliminary data.</text>
</comment>
<sequence>MNGSAPEEDDITKQVMTLLCYSKEEIWTAMSYKGSTECIKSTGAQLVQGFNGFIKTNSDFKSKDDMWKSLVQNLKGEKQTTQSQSMGSAASVRALFRVEYQDVHQLLIKLFSKEEALNGGQNNTRGRGLPNIRGSHMRAHWTEVEEQELRKVASSMKWYWCQPSMLSRDFSAYIREEWYFEKKSMMTVLDKQGKIICTDVLQMVETWGALAFPFSSKVVADISRSWMVDYMVREWGIIQEEEL</sequence>
<protein>
    <submittedName>
        <fullName evidence="1">Uncharacterized protein</fullName>
    </submittedName>
</protein>
<dbReference type="PANTHER" id="PTHR33232">
    <property type="entry name" value="PROTEIN SIEVE ELEMENT OCCLUSION B-LIKE"/>
    <property type="match status" value="1"/>
</dbReference>
<feature type="non-terminal residue" evidence="1">
    <location>
        <position position="243"/>
    </location>
</feature>
<dbReference type="PANTHER" id="PTHR33232:SF20">
    <property type="entry name" value="PROTEIN SIEVE ELEMENT OCCLUSION B-LIKE"/>
    <property type="match status" value="1"/>
</dbReference>
<dbReference type="EMBL" id="JADFTS010000003">
    <property type="protein sequence ID" value="KAF9617305.1"/>
    <property type="molecule type" value="Genomic_DNA"/>
</dbReference>
<dbReference type="InterPro" id="IPR039299">
    <property type="entry name" value="SEOA"/>
</dbReference>